<protein>
    <submittedName>
        <fullName evidence="2">Uncharacterized protein</fullName>
    </submittedName>
</protein>
<evidence type="ECO:0000313" key="2">
    <source>
        <dbReference type="EMBL" id="GIH22525.1"/>
    </source>
</evidence>
<proteinExistence type="predicted"/>
<reference evidence="2" key="1">
    <citation type="submission" date="2021-01" db="EMBL/GenBank/DDBJ databases">
        <title>Whole genome shotgun sequence of Acrocarpospora phusangensis NBRC 108782.</title>
        <authorList>
            <person name="Komaki H."/>
            <person name="Tamura T."/>
        </authorList>
    </citation>
    <scope>NUCLEOTIDE SEQUENCE</scope>
    <source>
        <strain evidence="2">NBRC 108782</strain>
    </source>
</reference>
<evidence type="ECO:0000313" key="3">
    <source>
        <dbReference type="Proteomes" id="UP000640052"/>
    </source>
</evidence>
<comment type="caution">
    <text evidence="2">The sequence shown here is derived from an EMBL/GenBank/DDBJ whole genome shotgun (WGS) entry which is preliminary data.</text>
</comment>
<evidence type="ECO:0000256" key="1">
    <source>
        <dbReference type="SAM" id="MobiDB-lite"/>
    </source>
</evidence>
<organism evidence="2 3">
    <name type="scientific">Acrocarpospora phusangensis</name>
    <dbReference type="NCBI Taxonomy" id="1070424"/>
    <lineage>
        <taxon>Bacteria</taxon>
        <taxon>Bacillati</taxon>
        <taxon>Actinomycetota</taxon>
        <taxon>Actinomycetes</taxon>
        <taxon>Streptosporangiales</taxon>
        <taxon>Streptosporangiaceae</taxon>
        <taxon>Acrocarpospora</taxon>
    </lineage>
</organism>
<name>A0A919Q995_9ACTN</name>
<accession>A0A919Q995</accession>
<dbReference type="EMBL" id="BOOA01000004">
    <property type="protein sequence ID" value="GIH22525.1"/>
    <property type="molecule type" value="Genomic_DNA"/>
</dbReference>
<dbReference type="Proteomes" id="UP000640052">
    <property type="component" value="Unassembled WGS sequence"/>
</dbReference>
<sequence>MTIDDRYALLAAEHAELVAAARAAVAGARLGEGDPLIHVRHVLDRHGQLPPEGSHPATILSWPSGYRGSPDGAGSLPSPEEGSPTPGRGLKAGV</sequence>
<dbReference type="AlphaFoldDB" id="A0A919Q995"/>
<gene>
    <name evidence="2" type="ORF">Aph01nite_08350</name>
</gene>
<keyword evidence="3" id="KW-1185">Reference proteome</keyword>
<feature type="region of interest" description="Disordered" evidence="1">
    <location>
        <begin position="47"/>
        <end position="94"/>
    </location>
</feature>
<dbReference type="RefSeq" id="WP_204039351.1">
    <property type="nucleotide sequence ID" value="NZ_BOOA01000004.1"/>
</dbReference>